<keyword evidence="7" id="KW-0119">Carbohydrate metabolism</keyword>
<evidence type="ECO:0000256" key="5">
    <source>
        <dbReference type="ARBA" id="ARBA00022801"/>
    </source>
</evidence>
<dbReference type="GO" id="GO:0006000">
    <property type="term" value="P:fructose metabolic process"/>
    <property type="evidence" value="ECO:0007669"/>
    <property type="project" value="TreeGrafter"/>
</dbReference>
<dbReference type="Gene3D" id="3.30.540.10">
    <property type="entry name" value="Fructose-1,6-Bisphosphatase, subunit A, domain 1"/>
    <property type="match status" value="1"/>
</dbReference>
<comment type="caution">
    <text evidence="11">The sequence shown here is derived from an EMBL/GenBank/DDBJ whole genome shotgun (WGS) entry which is preliminary data.</text>
</comment>
<dbReference type="InterPro" id="IPR044015">
    <property type="entry name" value="FBPase_C_dom"/>
</dbReference>
<keyword evidence="4" id="KW-0479">Metal-binding</keyword>
<protein>
    <recommendedName>
        <fullName evidence="13">Sedoheptulose-1,7-bisphosphatase</fullName>
    </recommendedName>
</protein>
<feature type="domain" description="Fructose-1-6-bisphosphatase class 1 C-terminal" evidence="10">
    <location>
        <begin position="205"/>
        <end position="323"/>
    </location>
</feature>
<comment type="similarity">
    <text evidence="3">Belongs to the FBPase class 1 family.</text>
</comment>
<dbReference type="GO" id="GO:0006094">
    <property type="term" value="P:gluconeogenesis"/>
    <property type="evidence" value="ECO:0007669"/>
    <property type="project" value="TreeGrafter"/>
</dbReference>
<dbReference type="GO" id="GO:0046872">
    <property type="term" value="F:metal ion binding"/>
    <property type="evidence" value="ECO:0007669"/>
    <property type="project" value="UniProtKB-KW"/>
</dbReference>
<evidence type="ECO:0000313" key="12">
    <source>
        <dbReference type="Proteomes" id="UP001251528"/>
    </source>
</evidence>
<evidence type="ECO:0000256" key="8">
    <source>
        <dbReference type="SAM" id="MobiDB-lite"/>
    </source>
</evidence>
<dbReference type="Gene3D" id="3.40.190.80">
    <property type="match status" value="1"/>
</dbReference>
<dbReference type="PANTHER" id="PTHR11556">
    <property type="entry name" value="FRUCTOSE-1,6-BISPHOSPHATASE-RELATED"/>
    <property type="match status" value="1"/>
</dbReference>
<organism evidence="11 12">
    <name type="scientific">Conoideocrella luteorostrata</name>
    <dbReference type="NCBI Taxonomy" id="1105319"/>
    <lineage>
        <taxon>Eukaryota</taxon>
        <taxon>Fungi</taxon>
        <taxon>Dikarya</taxon>
        <taxon>Ascomycota</taxon>
        <taxon>Pezizomycotina</taxon>
        <taxon>Sordariomycetes</taxon>
        <taxon>Hypocreomycetidae</taxon>
        <taxon>Hypocreales</taxon>
        <taxon>Clavicipitaceae</taxon>
        <taxon>Conoideocrella</taxon>
    </lineage>
</organism>
<evidence type="ECO:0000256" key="7">
    <source>
        <dbReference type="ARBA" id="ARBA00023277"/>
    </source>
</evidence>
<dbReference type="Proteomes" id="UP001251528">
    <property type="component" value="Unassembled WGS sequence"/>
</dbReference>
<dbReference type="Pfam" id="PF00316">
    <property type="entry name" value="FBPase"/>
    <property type="match status" value="1"/>
</dbReference>
<dbReference type="GO" id="GO:0005986">
    <property type="term" value="P:sucrose biosynthetic process"/>
    <property type="evidence" value="ECO:0007669"/>
    <property type="project" value="TreeGrafter"/>
</dbReference>
<evidence type="ECO:0000313" key="11">
    <source>
        <dbReference type="EMBL" id="KAK2603823.1"/>
    </source>
</evidence>
<reference evidence="11" key="1">
    <citation type="submission" date="2023-06" db="EMBL/GenBank/DDBJ databases">
        <title>Conoideocrella luteorostrata (Hypocreales: Clavicipitaceae), a potential biocontrol fungus for elongate hemlock scale in United States Christmas tree production areas.</title>
        <authorList>
            <person name="Barrett H."/>
            <person name="Lovett B."/>
            <person name="Macias A.M."/>
            <person name="Stajich J.E."/>
            <person name="Kasson M.T."/>
        </authorList>
    </citation>
    <scope>NUCLEOTIDE SEQUENCE</scope>
    <source>
        <strain evidence="11">ARSEF 14590</strain>
    </source>
</reference>
<gene>
    <name evidence="11" type="ORF">QQS21_004025</name>
</gene>
<feature type="domain" description="Fructose-1-6-bisphosphatase class I N-terminal" evidence="9">
    <location>
        <begin position="39"/>
        <end position="167"/>
    </location>
</feature>
<dbReference type="InterPro" id="IPR000146">
    <property type="entry name" value="FBPase_class-1"/>
</dbReference>
<keyword evidence="5" id="KW-0378">Hydrolase</keyword>
<dbReference type="GO" id="GO:0005737">
    <property type="term" value="C:cytoplasm"/>
    <property type="evidence" value="ECO:0007669"/>
    <property type="project" value="TreeGrafter"/>
</dbReference>
<dbReference type="SUPFAM" id="SSF56655">
    <property type="entry name" value="Carbohydrate phosphatase"/>
    <property type="match status" value="1"/>
</dbReference>
<dbReference type="GO" id="GO:0042132">
    <property type="term" value="F:fructose 1,6-bisphosphate 1-phosphatase activity"/>
    <property type="evidence" value="ECO:0007669"/>
    <property type="project" value="TreeGrafter"/>
</dbReference>
<dbReference type="PANTHER" id="PTHR11556:SF35">
    <property type="entry name" value="SEDOHEPTULOSE-1,7-BISPHOSPHATASE, CHLOROPLASTIC"/>
    <property type="match status" value="1"/>
</dbReference>
<evidence type="ECO:0000256" key="4">
    <source>
        <dbReference type="ARBA" id="ARBA00022723"/>
    </source>
</evidence>
<evidence type="ECO:0000259" key="9">
    <source>
        <dbReference type="Pfam" id="PF00316"/>
    </source>
</evidence>
<sequence>MPPADFQTFWQSQPLPSSHQVLHQSIVPSLLTSISKIGASLRQSHHVSSAGTANPFGDDQLNVDVLAESIIRASLAECPSVVTASSEEDPVERPVQHQPESESNLAEKYTVTFDPLDGSSIIAPNWSVGTIIGIWQGESALSQLPSKKQIAAILGVYGPRTTAVVAVRIPDSQTICVEVGLSDSGLHDCQVIRELVRLASPPFGTRYFAPANLRAAADDEKYMKLVTYLIQSKYTLRYSGGLVPDVVHALVKGHGVYLSPVTVQSKAKLRKLFELFPIALIVECSGGKAIDPLNGKDILDQPVADCDERGGLVCGNSDDVELAKYHFGLGQHQEAPN</sequence>
<evidence type="ECO:0000256" key="2">
    <source>
        <dbReference type="ARBA" id="ARBA00005215"/>
    </source>
</evidence>
<dbReference type="GO" id="GO:0006002">
    <property type="term" value="P:fructose 6-phosphate metabolic process"/>
    <property type="evidence" value="ECO:0007669"/>
    <property type="project" value="TreeGrafter"/>
</dbReference>
<evidence type="ECO:0000256" key="3">
    <source>
        <dbReference type="ARBA" id="ARBA00010941"/>
    </source>
</evidence>
<dbReference type="InterPro" id="IPR033391">
    <property type="entry name" value="FBPase_N"/>
</dbReference>
<keyword evidence="6" id="KW-0460">Magnesium</keyword>
<name>A0AAJ0G1X0_9HYPO</name>
<evidence type="ECO:0000256" key="6">
    <source>
        <dbReference type="ARBA" id="ARBA00022842"/>
    </source>
</evidence>
<keyword evidence="12" id="KW-1185">Reference proteome</keyword>
<accession>A0AAJ0G1X0</accession>
<dbReference type="EMBL" id="JASWJB010000056">
    <property type="protein sequence ID" value="KAK2603823.1"/>
    <property type="molecule type" value="Genomic_DNA"/>
</dbReference>
<comment type="pathway">
    <text evidence="2">Carbohydrate biosynthesis; Calvin cycle.</text>
</comment>
<dbReference type="Pfam" id="PF18913">
    <property type="entry name" value="FBPase_C"/>
    <property type="match status" value="1"/>
</dbReference>
<evidence type="ECO:0000256" key="1">
    <source>
        <dbReference type="ARBA" id="ARBA00001946"/>
    </source>
</evidence>
<dbReference type="PIRSF" id="PIRSF000904">
    <property type="entry name" value="FBPtase_SBPase"/>
    <property type="match status" value="1"/>
</dbReference>
<proteinExistence type="inferred from homology"/>
<evidence type="ECO:0008006" key="13">
    <source>
        <dbReference type="Google" id="ProtNLM"/>
    </source>
</evidence>
<dbReference type="PROSITE" id="PS00124">
    <property type="entry name" value="FBPASE"/>
    <property type="match status" value="1"/>
</dbReference>
<dbReference type="CDD" id="cd00354">
    <property type="entry name" value="FBPase"/>
    <property type="match status" value="1"/>
</dbReference>
<comment type="cofactor">
    <cofactor evidence="1">
        <name>Mg(2+)</name>
        <dbReference type="ChEBI" id="CHEBI:18420"/>
    </cofactor>
</comment>
<evidence type="ECO:0000259" key="10">
    <source>
        <dbReference type="Pfam" id="PF18913"/>
    </source>
</evidence>
<feature type="region of interest" description="Disordered" evidence="8">
    <location>
        <begin position="82"/>
        <end position="104"/>
    </location>
</feature>
<dbReference type="InterPro" id="IPR023079">
    <property type="entry name" value="SBPase"/>
</dbReference>
<dbReference type="PRINTS" id="PR01958">
    <property type="entry name" value="S17BPHPHTASE"/>
</dbReference>
<dbReference type="AlphaFoldDB" id="A0AAJ0G1X0"/>
<dbReference type="GO" id="GO:0030388">
    <property type="term" value="P:fructose 1,6-bisphosphate metabolic process"/>
    <property type="evidence" value="ECO:0007669"/>
    <property type="project" value="TreeGrafter"/>
</dbReference>
<dbReference type="InterPro" id="IPR020548">
    <property type="entry name" value="Fructose_bisphosphatase_AS"/>
</dbReference>